<dbReference type="EMBL" id="CAXITT010000357">
    <property type="protein sequence ID" value="CAL1539824.1"/>
    <property type="molecule type" value="Genomic_DNA"/>
</dbReference>
<keyword evidence="3" id="KW-1185">Reference proteome</keyword>
<feature type="compositionally biased region" description="Polar residues" evidence="1">
    <location>
        <begin position="28"/>
        <end position="37"/>
    </location>
</feature>
<sequence>GWGAAKSSFVNKKPKHLANTALSLLQAVRSSQGTQGKNKVFPSDNGRKAPVNGPPPVAKKPAHPLLAKLRAAKQTPNIPVAVIQGKQSIKANGAATRERNKNASQTAFRAAILDFSRKAAREQ</sequence>
<accession>A0AAV2I1Q4</accession>
<dbReference type="AlphaFoldDB" id="A0AAV2I1Q4"/>
<feature type="region of interest" description="Disordered" evidence="1">
    <location>
        <begin position="28"/>
        <end position="59"/>
    </location>
</feature>
<organism evidence="2 3">
    <name type="scientific">Lymnaea stagnalis</name>
    <name type="common">Great pond snail</name>
    <name type="synonym">Helix stagnalis</name>
    <dbReference type="NCBI Taxonomy" id="6523"/>
    <lineage>
        <taxon>Eukaryota</taxon>
        <taxon>Metazoa</taxon>
        <taxon>Spiralia</taxon>
        <taxon>Lophotrochozoa</taxon>
        <taxon>Mollusca</taxon>
        <taxon>Gastropoda</taxon>
        <taxon>Heterobranchia</taxon>
        <taxon>Euthyneura</taxon>
        <taxon>Panpulmonata</taxon>
        <taxon>Hygrophila</taxon>
        <taxon>Lymnaeoidea</taxon>
        <taxon>Lymnaeidae</taxon>
        <taxon>Lymnaea</taxon>
    </lineage>
</organism>
<dbReference type="Proteomes" id="UP001497497">
    <property type="component" value="Unassembled WGS sequence"/>
</dbReference>
<protein>
    <submittedName>
        <fullName evidence="2">Uncharacterized protein</fullName>
    </submittedName>
</protein>
<proteinExistence type="predicted"/>
<feature type="non-terminal residue" evidence="2">
    <location>
        <position position="123"/>
    </location>
</feature>
<evidence type="ECO:0000313" key="3">
    <source>
        <dbReference type="Proteomes" id="UP001497497"/>
    </source>
</evidence>
<feature type="non-terminal residue" evidence="2">
    <location>
        <position position="1"/>
    </location>
</feature>
<name>A0AAV2I1Q4_LYMST</name>
<gene>
    <name evidence="2" type="ORF">GSLYS_00013557001</name>
</gene>
<evidence type="ECO:0000256" key="1">
    <source>
        <dbReference type="SAM" id="MobiDB-lite"/>
    </source>
</evidence>
<comment type="caution">
    <text evidence="2">The sequence shown here is derived from an EMBL/GenBank/DDBJ whole genome shotgun (WGS) entry which is preliminary data.</text>
</comment>
<evidence type="ECO:0000313" key="2">
    <source>
        <dbReference type="EMBL" id="CAL1539824.1"/>
    </source>
</evidence>
<reference evidence="2 3" key="1">
    <citation type="submission" date="2024-04" db="EMBL/GenBank/DDBJ databases">
        <authorList>
            <consortium name="Genoscope - CEA"/>
            <person name="William W."/>
        </authorList>
    </citation>
    <scope>NUCLEOTIDE SEQUENCE [LARGE SCALE GENOMIC DNA]</scope>
</reference>